<dbReference type="Proteomes" id="UP000232227">
    <property type="component" value="Chromosome"/>
</dbReference>
<keyword evidence="2" id="KW-1185">Reference proteome</keyword>
<name>A0A291IRR7_9MOLU</name>
<proteinExistence type="predicted"/>
<evidence type="ECO:0000313" key="1">
    <source>
        <dbReference type="EMBL" id="ATG97387.1"/>
    </source>
</evidence>
<dbReference type="EMBL" id="CP023668">
    <property type="protein sequence ID" value="ATG97387.1"/>
    <property type="molecule type" value="Genomic_DNA"/>
</dbReference>
<accession>A0A291IRR7</accession>
<reference evidence="1 2" key="1">
    <citation type="submission" date="2017-09" db="EMBL/GenBank/DDBJ databases">
        <title>SPAdes assembly of the Mesoplasma lactucae genome.</title>
        <authorList>
            <person name="Knight T.F."/>
            <person name="Rubinstein R."/>
            <person name="Citino T."/>
        </authorList>
    </citation>
    <scope>NUCLEOTIDE SEQUENCE [LARGE SCALE GENOMIC DNA]</scope>
    <source>
        <strain evidence="1 2">831-C4</strain>
    </source>
</reference>
<evidence type="ECO:0000313" key="2">
    <source>
        <dbReference type="Proteomes" id="UP000232227"/>
    </source>
</evidence>
<dbReference type="KEGG" id="mlac:CP520_01265"/>
<sequence>MKRKEKIRLVNKIINKQEELNHLIHQLEAEWPTLLSEMDEGIRLGVIEPDDDYYIRRQYRKGRTQ</sequence>
<dbReference type="RefSeq" id="WP_096862675.1">
    <property type="nucleotide sequence ID" value="NZ_CP023668.1"/>
</dbReference>
<dbReference type="AlphaFoldDB" id="A0A291IRR7"/>
<gene>
    <name evidence="1" type="ORF">CP520_01265</name>
</gene>
<protein>
    <submittedName>
        <fullName evidence="1">Uncharacterized protein</fullName>
    </submittedName>
</protein>
<organism evidence="1 2">
    <name type="scientific">Mesoplasma lactucae ATCC 49193</name>
    <dbReference type="NCBI Taxonomy" id="81460"/>
    <lineage>
        <taxon>Bacteria</taxon>
        <taxon>Bacillati</taxon>
        <taxon>Mycoplasmatota</taxon>
        <taxon>Mollicutes</taxon>
        <taxon>Entomoplasmatales</taxon>
        <taxon>Entomoplasmataceae</taxon>
        <taxon>Mesoplasma</taxon>
    </lineage>
</organism>